<dbReference type="Proteomes" id="UP001153334">
    <property type="component" value="Unassembled WGS sequence"/>
</dbReference>
<proteinExistence type="predicted"/>
<evidence type="ECO:0000313" key="1">
    <source>
        <dbReference type="EMBL" id="KAJ8121737.1"/>
    </source>
</evidence>
<comment type="caution">
    <text evidence="1">The sequence shown here is derived from an EMBL/GenBank/DDBJ whole genome shotgun (WGS) entry which is preliminary data.</text>
</comment>
<organism evidence="1 2">
    <name type="scientific">Nemania bipapillata</name>
    <dbReference type="NCBI Taxonomy" id="110536"/>
    <lineage>
        <taxon>Eukaryota</taxon>
        <taxon>Fungi</taxon>
        <taxon>Dikarya</taxon>
        <taxon>Ascomycota</taxon>
        <taxon>Pezizomycotina</taxon>
        <taxon>Sordariomycetes</taxon>
        <taxon>Xylariomycetidae</taxon>
        <taxon>Xylariales</taxon>
        <taxon>Xylariaceae</taxon>
        <taxon>Nemania</taxon>
    </lineage>
</organism>
<keyword evidence="2" id="KW-1185">Reference proteome</keyword>
<dbReference type="EMBL" id="JAPESX010000354">
    <property type="protein sequence ID" value="KAJ8121737.1"/>
    <property type="molecule type" value="Genomic_DNA"/>
</dbReference>
<gene>
    <name evidence="1" type="ORF">ONZ43_g1885</name>
</gene>
<evidence type="ECO:0000313" key="2">
    <source>
        <dbReference type="Proteomes" id="UP001153334"/>
    </source>
</evidence>
<name>A0ACC2J332_9PEZI</name>
<accession>A0ACC2J332</accession>
<protein>
    <submittedName>
        <fullName evidence="1">Uncharacterized protein</fullName>
    </submittedName>
</protein>
<reference evidence="1" key="1">
    <citation type="submission" date="2022-11" db="EMBL/GenBank/DDBJ databases">
        <title>Genome Sequence of Nemania bipapillata.</title>
        <authorList>
            <person name="Buettner E."/>
        </authorList>
    </citation>
    <scope>NUCLEOTIDE SEQUENCE</scope>
    <source>
        <strain evidence="1">CP14</strain>
    </source>
</reference>
<sequence length="209" mass="23081">MTLYHLLLFVIAAWAAAISQGNGIVTDEPDLQIGFPADYSVGDIEWRGFEDFDDGQVFTGTIQNVIEQMRRIKGAHYTPGFMSMSDAENHALGTNPDHHLSNTTVQCGGPEADPRRIDQGIDYLNHLPNSSKCSNAAKTCGRISCSWNSAIWFCNDKTVPSNVYQCNMFGKYAKAIVDECAIYDRNPRVSGRDFDDGLDLSVVVKKTSC</sequence>